<dbReference type="AlphaFoldDB" id="D2V938"/>
<dbReference type="Proteomes" id="UP000006671">
    <property type="component" value="Unassembled WGS sequence"/>
</dbReference>
<accession>D2V938</accession>
<keyword evidence="4" id="KW-1185">Reference proteome</keyword>
<dbReference type="InterPro" id="IPR033449">
    <property type="entry name" value="Rit1_N"/>
</dbReference>
<feature type="domain" description="Rit1 DUSP-like" evidence="1">
    <location>
        <begin position="269"/>
        <end position="375"/>
    </location>
</feature>
<dbReference type="InterPro" id="IPR007306">
    <property type="entry name" value="Rit1"/>
</dbReference>
<dbReference type="RefSeq" id="XP_002679267.1">
    <property type="nucleotide sequence ID" value="XM_002679221.1"/>
</dbReference>
<dbReference type="Pfam" id="PF04179">
    <property type="entry name" value="Init_tRNA_PT"/>
    <property type="match status" value="1"/>
</dbReference>
<dbReference type="EMBL" id="GG738858">
    <property type="protein sequence ID" value="EFC46523.1"/>
    <property type="molecule type" value="Genomic_DNA"/>
</dbReference>
<proteinExistence type="predicted"/>
<dbReference type="GeneID" id="8859880"/>
<sequence length="377" mass="44293">MIQNFKVHSEEDFFDNGEEEVLNFYKMSRKLKQDTHNIYARLQSIKEDSNFVSYVFKIYSLVPKFANLRCGLWYHHSFDSTCYFKSTDGHSYHWQFSLNRLNLHVLKTALKKECLMIVDSTRKGKLFPDSFSKTIPIWCCVMNKVLSYLKFGEKKSNLKLPTWVHDTEKIQIEERLESWVDFVLNSGLDLKEFIEMYTKPLQCVWISRRTELENTSKFSLEGLDFIPIILVSASDPDHPIKTTSWVYIQGAGDDHDIELSRGKCVFLIDSKKHKRGLEEVLGEILYFIEQELEKEMNVYVLGRTGKNEEIVVGLAAMCSLFDSDNNFEKNKQNRDYTRQHLCDKQMIRKKLMYIQSFINDASPSRSMMKSLNRHLLS</sequence>
<dbReference type="KEGG" id="ngr:NAEGRDRAFT_79113"/>
<protein>
    <submittedName>
        <fullName evidence="3">Initiator tRNA phosphoribosyl-transferase</fullName>
    </submittedName>
</protein>
<dbReference type="Pfam" id="PF17184">
    <property type="entry name" value="Rit1_C"/>
    <property type="match status" value="1"/>
</dbReference>
<dbReference type="PANTHER" id="PTHR31811">
    <property type="entry name" value="TRNA A64-2'-O-RIBOSYLPHOSPHATE TRANSFERASE"/>
    <property type="match status" value="1"/>
</dbReference>
<keyword evidence="3" id="KW-0808">Transferase</keyword>
<dbReference type="VEuPathDB" id="AmoebaDB:NAEGRDRAFT_79113"/>
<evidence type="ECO:0000313" key="4">
    <source>
        <dbReference type="Proteomes" id="UP000006671"/>
    </source>
</evidence>
<evidence type="ECO:0000313" key="3">
    <source>
        <dbReference type="EMBL" id="EFC46523.1"/>
    </source>
</evidence>
<dbReference type="OMA" id="VWISRRT"/>
<dbReference type="GO" id="GO:0005737">
    <property type="term" value="C:cytoplasm"/>
    <property type="evidence" value="ECO:0007669"/>
    <property type="project" value="TreeGrafter"/>
</dbReference>
<evidence type="ECO:0000259" key="1">
    <source>
        <dbReference type="Pfam" id="PF04179"/>
    </source>
</evidence>
<dbReference type="STRING" id="5762.D2V938"/>
<dbReference type="InParanoid" id="D2V938"/>
<dbReference type="OrthoDB" id="45256at2759"/>
<organism evidence="4">
    <name type="scientific">Naegleria gruberi</name>
    <name type="common">Amoeba</name>
    <dbReference type="NCBI Taxonomy" id="5762"/>
    <lineage>
        <taxon>Eukaryota</taxon>
        <taxon>Discoba</taxon>
        <taxon>Heterolobosea</taxon>
        <taxon>Tetramitia</taxon>
        <taxon>Eutetramitia</taxon>
        <taxon>Vahlkampfiidae</taxon>
        <taxon>Naegleria</taxon>
    </lineage>
</organism>
<dbReference type="GO" id="GO:0019988">
    <property type="term" value="P:charged-tRNA amino acid modification"/>
    <property type="evidence" value="ECO:0007669"/>
    <property type="project" value="InterPro"/>
</dbReference>
<dbReference type="PANTHER" id="PTHR31811:SF0">
    <property type="entry name" value="TRNA A64-2'-O-RIBOSYLPHOSPHATE TRANSFERASE"/>
    <property type="match status" value="1"/>
</dbReference>
<reference evidence="3 4" key="1">
    <citation type="journal article" date="2010" name="Cell">
        <title>The genome of Naegleria gruberi illuminates early eukaryotic versatility.</title>
        <authorList>
            <person name="Fritz-Laylin L.K."/>
            <person name="Prochnik S.E."/>
            <person name="Ginger M.L."/>
            <person name="Dacks J.B."/>
            <person name="Carpenter M.L."/>
            <person name="Field M.C."/>
            <person name="Kuo A."/>
            <person name="Paredez A."/>
            <person name="Chapman J."/>
            <person name="Pham J."/>
            <person name="Shu S."/>
            <person name="Neupane R."/>
            <person name="Cipriano M."/>
            <person name="Mancuso J."/>
            <person name="Tu H."/>
            <person name="Salamov A."/>
            <person name="Lindquist E."/>
            <person name="Shapiro H."/>
            <person name="Lucas S."/>
            <person name="Grigoriev I.V."/>
            <person name="Cande W.Z."/>
            <person name="Fulton C."/>
            <person name="Rokhsar D.S."/>
            <person name="Dawson S.C."/>
        </authorList>
    </citation>
    <scope>NUCLEOTIDE SEQUENCE [LARGE SCALE GENOMIC DNA]</scope>
    <source>
        <strain evidence="3 4">NEG-M</strain>
    </source>
</reference>
<feature type="domain" description="Rit1 N-terminal" evidence="2">
    <location>
        <begin position="31"/>
        <end position="256"/>
    </location>
</feature>
<dbReference type="GO" id="GO:0043399">
    <property type="term" value="F:tRNA adenosine(64)-2'-O-ribosylphosphate transferase activity"/>
    <property type="evidence" value="ECO:0007669"/>
    <property type="project" value="InterPro"/>
</dbReference>
<evidence type="ECO:0000259" key="2">
    <source>
        <dbReference type="Pfam" id="PF17184"/>
    </source>
</evidence>
<name>D2V938_NAEGR</name>
<dbReference type="eggNOG" id="KOG2634">
    <property type="taxonomic scope" value="Eukaryota"/>
</dbReference>
<dbReference type="InterPro" id="IPR033421">
    <property type="entry name" value="Rit1_DUSP-like"/>
</dbReference>
<gene>
    <name evidence="3" type="ORF">NAEGRDRAFT_79113</name>
</gene>